<name>A0ABX0SNP4_9ACTN</name>
<protein>
    <recommendedName>
        <fullName evidence="3 5">Acylphosphatase</fullName>
        <ecNumber evidence="2 5">3.6.1.7</ecNumber>
    </recommendedName>
</protein>
<evidence type="ECO:0000256" key="6">
    <source>
        <dbReference type="RuleBase" id="RU000553"/>
    </source>
</evidence>
<dbReference type="SUPFAM" id="SSF54975">
    <property type="entry name" value="Acylphosphatase/BLUF domain-like"/>
    <property type="match status" value="1"/>
</dbReference>
<proteinExistence type="inferred from homology"/>
<evidence type="ECO:0000256" key="3">
    <source>
        <dbReference type="ARBA" id="ARBA00015991"/>
    </source>
</evidence>
<dbReference type="InterPro" id="IPR036046">
    <property type="entry name" value="Acylphosphatase-like_dom_sf"/>
</dbReference>
<organism evidence="9 10">
    <name type="scientific">Brooklawnia cerclae</name>
    <dbReference type="NCBI Taxonomy" id="349934"/>
    <lineage>
        <taxon>Bacteria</taxon>
        <taxon>Bacillati</taxon>
        <taxon>Actinomycetota</taxon>
        <taxon>Actinomycetes</taxon>
        <taxon>Propionibacteriales</taxon>
        <taxon>Propionibacteriaceae</taxon>
        <taxon>Brooklawnia</taxon>
    </lineage>
</organism>
<dbReference type="PANTHER" id="PTHR47268:SF4">
    <property type="entry name" value="ACYLPHOSPHATASE"/>
    <property type="match status" value="1"/>
</dbReference>
<reference evidence="9 10" key="1">
    <citation type="submission" date="2020-02" db="EMBL/GenBank/DDBJ databases">
        <title>Sequencing the genomes of 1000 actinobacteria strains.</title>
        <authorList>
            <person name="Klenk H.-P."/>
        </authorList>
    </citation>
    <scope>NUCLEOTIDE SEQUENCE [LARGE SCALE GENOMIC DNA]</scope>
    <source>
        <strain evidence="9 10">DSM 19609</strain>
    </source>
</reference>
<dbReference type="RefSeq" id="WP_167171542.1">
    <property type="nucleotide sequence ID" value="NZ_BAAAOO010000006.1"/>
</dbReference>
<dbReference type="PANTHER" id="PTHR47268">
    <property type="entry name" value="ACYLPHOSPHATASE"/>
    <property type="match status" value="1"/>
</dbReference>
<feature type="active site" evidence="5">
    <location>
        <position position="39"/>
    </location>
</feature>
<dbReference type="GO" id="GO:0003998">
    <property type="term" value="F:acylphosphatase activity"/>
    <property type="evidence" value="ECO:0007669"/>
    <property type="project" value="UniProtKB-EC"/>
</dbReference>
<comment type="catalytic activity">
    <reaction evidence="4 5 6">
        <text>an acyl phosphate + H2O = a carboxylate + phosphate + H(+)</text>
        <dbReference type="Rhea" id="RHEA:14965"/>
        <dbReference type="ChEBI" id="CHEBI:15377"/>
        <dbReference type="ChEBI" id="CHEBI:15378"/>
        <dbReference type="ChEBI" id="CHEBI:29067"/>
        <dbReference type="ChEBI" id="CHEBI:43474"/>
        <dbReference type="ChEBI" id="CHEBI:59918"/>
        <dbReference type="EC" id="3.6.1.7"/>
    </reaction>
</comment>
<evidence type="ECO:0000256" key="2">
    <source>
        <dbReference type="ARBA" id="ARBA00012150"/>
    </source>
</evidence>
<feature type="domain" description="Acylphosphatase-like" evidence="8">
    <location>
        <begin position="6"/>
        <end position="91"/>
    </location>
</feature>
<dbReference type="PROSITE" id="PS00150">
    <property type="entry name" value="ACYLPHOSPHATASE_1"/>
    <property type="match status" value="1"/>
</dbReference>
<dbReference type="Proteomes" id="UP000749311">
    <property type="component" value="Unassembled WGS sequence"/>
</dbReference>
<sequence length="91" mass="9787">MSGVIAVRLRVIGLVQGVGFRYSCLHRAGELGVSGWVRNEGDGSVGVHAEGEPDAVAAMVAWCREGPPWGSVERVEQRLVPAEGMRGFRVR</sequence>
<evidence type="ECO:0000256" key="5">
    <source>
        <dbReference type="PROSITE-ProRule" id="PRU00520"/>
    </source>
</evidence>
<keyword evidence="10" id="KW-1185">Reference proteome</keyword>
<comment type="caution">
    <text evidence="9">The sequence shown here is derived from an EMBL/GenBank/DDBJ whole genome shotgun (WGS) entry which is preliminary data.</text>
</comment>
<dbReference type="Pfam" id="PF00708">
    <property type="entry name" value="Acylphosphatase"/>
    <property type="match status" value="1"/>
</dbReference>
<accession>A0ABX0SNP4</accession>
<dbReference type="PROSITE" id="PS51160">
    <property type="entry name" value="ACYLPHOSPHATASE_3"/>
    <property type="match status" value="1"/>
</dbReference>
<gene>
    <name evidence="9" type="ORF">FB473_003362</name>
</gene>
<evidence type="ECO:0000259" key="8">
    <source>
        <dbReference type="PROSITE" id="PS51160"/>
    </source>
</evidence>
<evidence type="ECO:0000256" key="4">
    <source>
        <dbReference type="ARBA" id="ARBA00047645"/>
    </source>
</evidence>
<dbReference type="InterPro" id="IPR020456">
    <property type="entry name" value="Acylphosphatase"/>
</dbReference>
<dbReference type="InterPro" id="IPR017968">
    <property type="entry name" value="Acylphosphatase_CS"/>
</dbReference>
<dbReference type="Gene3D" id="3.30.70.100">
    <property type="match status" value="1"/>
</dbReference>
<dbReference type="InterPro" id="IPR001792">
    <property type="entry name" value="Acylphosphatase-like_dom"/>
</dbReference>
<keyword evidence="5 6" id="KW-0378">Hydrolase</keyword>
<evidence type="ECO:0000256" key="1">
    <source>
        <dbReference type="ARBA" id="ARBA00005614"/>
    </source>
</evidence>
<evidence type="ECO:0000313" key="10">
    <source>
        <dbReference type="Proteomes" id="UP000749311"/>
    </source>
</evidence>
<dbReference type="EC" id="3.6.1.7" evidence="2 5"/>
<feature type="active site" evidence="5">
    <location>
        <position position="21"/>
    </location>
</feature>
<evidence type="ECO:0000256" key="7">
    <source>
        <dbReference type="RuleBase" id="RU004168"/>
    </source>
</evidence>
<comment type="similarity">
    <text evidence="1 7">Belongs to the acylphosphatase family.</text>
</comment>
<evidence type="ECO:0000313" key="9">
    <source>
        <dbReference type="EMBL" id="NIH58665.1"/>
    </source>
</evidence>
<dbReference type="PROSITE" id="PS00151">
    <property type="entry name" value="ACYLPHOSPHATASE_2"/>
    <property type="match status" value="1"/>
</dbReference>
<dbReference type="PRINTS" id="PR00112">
    <property type="entry name" value="ACYLPHPHTASE"/>
</dbReference>
<dbReference type="EMBL" id="JAAMOZ010000004">
    <property type="protein sequence ID" value="NIH58665.1"/>
    <property type="molecule type" value="Genomic_DNA"/>
</dbReference>